<dbReference type="Gene3D" id="3.30.710.10">
    <property type="entry name" value="Potassium Channel Kv1.1, Chain A"/>
    <property type="match status" value="1"/>
</dbReference>
<keyword evidence="3" id="KW-1185">Reference proteome</keyword>
<dbReference type="GeneID" id="177995"/>
<dbReference type="WormBase" id="Y43E12A.3c">
    <property type="protein sequence ID" value="CE48422"/>
    <property type="gene ID" value="WBGene00012795"/>
</dbReference>
<dbReference type="SUPFAM" id="SSF54695">
    <property type="entry name" value="POZ domain"/>
    <property type="match status" value="1"/>
</dbReference>
<dbReference type="CTD" id="177995"/>
<dbReference type="InterPro" id="IPR011333">
    <property type="entry name" value="SKP1/BTB/POZ_sf"/>
</dbReference>
<dbReference type="PANTHER" id="PTHR22744">
    <property type="entry name" value="HELIX LOOP HELIX PROTEIN 21-RELATED"/>
    <property type="match status" value="1"/>
</dbReference>
<evidence type="ECO:0000313" key="3">
    <source>
        <dbReference type="Proteomes" id="UP000001940"/>
    </source>
</evidence>
<dbReference type="SMART" id="SM00225">
    <property type="entry name" value="BTB"/>
    <property type="match status" value="1"/>
</dbReference>
<dbReference type="OrthoDB" id="5779840at2759"/>
<dbReference type="PROSITE" id="PS50097">
    <property type="entry name" value="BTB"/>
    <property type="match status" value="1"/>
</dbReference>
<feature type="domain" description="BTB" evidence="1">
    <location>
        <begin position="137"/>
        <end position="201"/>
    </location>
</feature>
<dbReference type="EMBL" id="BX284604">
    <property type="protein sequence ID" value="CDG24151.1"/>
    <property type="molecule type" value="Genomic_DNA"/>
</dbReference>
<dbReference type="Bgee" id="WBGene00012795">
    <property type="expression patterns" value="Expressed in adult organism and 2 other cell types or tissues"/>
</dbReference>
<evidence type="ECO:0000313" key="4">
    <source>
        <dbReference type="WormBase" id="Y43E12A.3c"/>
    </source>
</evidence>
<protein>
    <submittedName>
        <fullName evidence="2">BTB domain-containing protein</fullName>
    </submittedName>
</protein>
<sequence>MVEAPGTFVEVNDTRVIIGKGLSLDSIKFPDFHMFDTNWKMKLHAEWSEELGTDVVSIKLRHRRRNVDDIWSMDATVKIHFEQDWLKGEIPNCGTVVGKLNSSEIHLCVHIFMQINQSKGIQLRNYIDFARPIPIFSDTIVLVDGVKFHVNRMILSMASPIFLEAFVTNFDERSLELCNISAPDFRRILNIIYPPHLPPKQWIKESDLVEQFEHIQRILRIGKSLQISIVLEVADKWLVKYGRHKLGDTLHLAQAFGLRELMGSKLAKMRSLEEIKKCQDQIQVLSCKTKALILDRILSTL</sequence>
<dbReference type="InterPro" id="IPR000210">
    <property type="entry name" value="BTB/POZ_dom"/>
</dbReference>
<dbReference type="AlphaFoldDB" id="S6FWQ9"/>
<evidence type="ECO:0000313" key="2">
    <source>
        <dbReference type="EMBL" id="CDG24151.1"/>
    </source>
</evidence>
<proteinExistence type="predicted"/>
<dbReference type="CDD" id="cd18186">
    <property type="entry name" value="BTB_POZ_ZBTB_KLHL-like"/>
    <property type="match status" value="1"/>
</dbReference>
<reference evidence="2 3" key="1">
    <citation type="journal article" date="1998" name="Science">
        <title>Genome sequence of the nematode C. elegans: a platform for investigating biology.</title>
        <authorList>
            <consortium name="The C. elegans sequencing consortium"/>
            <person name="Sulson J.E."/>
            <person name="Waterston R."/>
        </authorList>
    </citation>
    <scope>NUCLEOTIDE SEQUENCE [LARGE SCALE GENOMIC DNA]</scope>
    <source>
        <strain evidence="2 3">Bristol N2</strain>
    </source>
</reference>
<name>S6FWQ9_CAEEL</name>
<dbReference type="PANTHER" id="PTHR22744:SF17">
    <property type="entry name" value="BTB DOMAIN-CONTAINING PROTEIN"/>
    <property type="match status" value="1"/>
</dbReference>
<organism evidence="2 3">
    <name type="scientific">Caenorhabditis elegans</name>
    <dbReference type="NCBI Taxonomy" id="6239"/>
    <lineage>
        <taxon>Eukaryota</taxon>
        <taxon>Metazoa</taxon>
        <taxon>Ecdysozoa</taxon>
        <taxon>Nematoda</taxon>
        <taxon>Chromadorea</taxon>
        <taxon>Rhabditida</taxon>
        <taxon>Rhabditina</taxon>
        <taxon>Rhabditomorpha</taxon>
        <taxon>Rhabditoidea</taxon>
        <taxon>Rhabditidae</taxon>
        <taxon>Peloderinae</taxon>
        <taxon>Caenorhabditis</taxon>
    </lineage>
</organism>
<gene>
    <name evidence="2" type="ORF">CELE_Y43E12A.3</name>
    <name evidence="2 4" type="ORF">Y43E12A.3</name>
</gene>
<dbReference type="AGR" id="WB:WBGene00012795"/>
<dbReference type="Pfam" id="PF00651">
    <property type="entry name" value="BTB"/>
    <property type="match status" value="1"/>
</dbReference>
<accession>S6FWQ9</accession>
<dbReference type="Proteomes" id="UP000001940">
    <property type="component" value="Chromosome IV"/>
</dbReference>
<dbReference type="RefSeq" id="NP_001293860.1">
    <property type="nucleotide sequence ID" value="NM_001306931.1"/>
</dbReference>
<dbReference type="ExpressionAtlas" id="S6FWQ9">
    <property type="expression patterns" value="baseline and differential"/>
</dbReference>
<dbReference type="HOGENOM" id="CLU_886320_0_0_1"/>
<evidence type="ECO:0000259" key="1">
    <source>
        <dbReference type="PROSITE" id="PS50097"/>
    </source>
</evidence>